<name>F2IE71_FLUTR</name>
<sequence length="160" mass="18859">MVFTKKYGFQINQNKDTLTQTLKDLSKENLIEQNRIGDDSFYSIEFIWDEFFVTRKAKLFERSMGIEPDAYIRLTSLSDNLTQIDVRIKFSEIVWIILIFVQLGIIAVSLFGINVDGLNWWYRILIMIGISGLWNFILWLILIQGLKKLKKVITQLFEKL</sequence>
<dbReference type="RefSeq" id="WP_013685163.1">
    <property type="nucleotide sequence ID" value="NC_015321.1"/>
</dbReference>
<proteinExistence type="predicted"/>
<dbReference type="EMBL" id="CP002542">
    <property type="protein sequence ID" value="AEA42389.1"/>
    <property type="molecule type" value="Genomic_DNA"/>
</dbReference>
<organism evidence="2 3">
    <name type="scientific">Fluviicola taffensis (strain DSM 16823 / NCIMB 13979 / RW262)</name>
    <dbReference type="NCBI Taxonomy" id="755732"/>
    <lineage>
        <taxon>Bacteria</taxon>
        <taxon>Pseudomonadati</taxon>
        <taxon>Bacteroidota</taxon>
        <taxon>Flavobacteriia</taxon>
        <taxon>Flavobacteriales</taxon>
        <taxon>Crocinitomicaceae</taxon>
        <taxon>Fluviicola</taxon>
    </lineage>
</organism>
<dbReference type="AlphaFoldDB" id="F2IE71"/>
<keyword evidence="1" id="KW-1133">Transmembrane helix</keyword>
<reference evidence="2 3" key="1">
    <citation type="journal article" date="2011" name="Stand. Genomic Sci.">
        <title>Complete genome sequence of the gliding freshwater bacterium Fluviicola taffensis type strain (RW262).</title>
        <authorList>
            <person name="Woyke T."/>
            <person name="Chertkov O."/>
            <person name="Lapidus A."/>
            <person name="Nolan M."/>
            <person name="Lucas S."/>
            <person name="Del Rio T.G."/>
            <person name="Tice H."/>
            <person name="Cheng J.F."/>
            <person name="Tapia R."/>
            <person name="Han C."/>
            <person name="Goodwin L."/>
            <person name="Pitluck S."/>
            <person name="Liolios K."/>
            <person name="Pagani I."/>
            <person name="Ivanova N."/>
            <person name="Huntemann M."/>
            <person name="Mavromatis K."/>
            <person name="Mikhailova N."/>
            <person name="Pati A."/>
            <person name="Chen A."/>
            <person name="Palaniappan K."/>
            <person name="Land M."/>
            <person name="Hauser L."/>
            <person name="Brambilla E.M."/>
            <person name="Rohde M."/>
            <person name="Mwirichia R."/>
            <person name="Sikorski J."/>
            <person name="Tindall B.J."/>
            <person name="Goker M."/>
            <person name="Bristow J."/>
            <person name="Eisen J.A."/>
            <person name="Markowitz V."/>
            <person name="Hugenholtz P."/>
            <person name="Klenk H.P."/>
            <person name="Kyrpides N.C."/>
        </authorList>
    </citation>
    <scope>NUCLEOTIDE SEQUENCE [LARGE SCALE GENOMIC DNA]</scope>
    <source>
        <strain evidence="3">DSM 16823 / RW262 / RW262</strain>
    </source>
</reference>
<protein>
    <submittedName>
        <fullName evidence="2">Uncharacterized protein</fullName>
    </submittedName>
</protein>
<dbReference type="Proteomes" id="UP000007463">
    <property type="component" value="Chromosome"/>
</dbReference>
<keyword evidence="1" id="KW-0472">Membrane</keyword>
<gene>
    <name evidence="2" type="ordered locus">Fluta_0381</name>
</gene>
<evidence type="ECO:0000313" key="2">
    <source>
        <dbReference type="EMBL" id="AEA42389.1"/>
    </source>
</evidence>
<dbReference type="OrthoDB" id="9847466at2"/>
<dbReference type="HOGENOM" id="CLU_1649623_0_0_10"/>
<reference evidence="3" key="2">
    <citation type="submission" date="2011-02" db="EMBL/GenBank/DDBJ databases">
        <title>The complete genome of Fluviicola taffensis DSM 16823.</title>
        <authorList>
            <consortium name="US DOE Joint Genome Institute (JGI-PGF)"/>
            <person name="Lucas S."/>
            <person name="Copeland A."/>
            <person name="Lapidus A."/>
            <person name="Bruce D."/>
            <person name="Goodwin L."/>
            <person name="Pitluck S."/>
            <person name="Kyrpides N."/>
            <person name="Mavromatis K."/>
            <person name="Ivanova N."/>
            <person name="Mikhailova N."/>
            <person name="Pagani I."/>
            <person name="Chertkov O."/>
            <person name="Detter J.C."/>
            <person name="Han C."/>
            <person name="Tapia R."/>
            <person name="Land M."/>
            <person name="Hauser L."/>
            <person name="Markowitz V."/>
            <person name="Cheng J.-F."/>
            <person name="Hugenholtz P."/>
            <person name="Woyke T."/>
            <person name="Wu D."/>
            <person name="Tindall B."/>
            <person name="Pomrenke H.G."/>
            <person name="Brambilla E."/>
            <person name="Klenk H.-P."/>
            <person name="Eisen J.A."/>
        </authorList>
    </citation>
    <scope>NUCLEOTIDE SEQUENCE [LARGE SCALE GENOMIC DNA]</scope>
    <source>
        <strain evidence="3">DSM 16823 / RW262 / RW262</strain>
    </source>
</reference>
<accession>F2IE71</accession>
<keyword evidence="3" id="KW-1185">Reference proteome</keyword>
<dbReference type="KEGG" id="fte:Fluta_0381"/>
<feature type="transmembrane region" description="Helical" evidence="1">
    <location>
        <begin position="93"/>
        <end position="114"/>
    </location>
</feature>
<feature type="transmembrane region" description="Helical" evidence="1">
    <location>
        <begin position="120"/>
        <end position="142"/>
    </location>
</feature>
<evidence type="ECO:0000313" key="3">
    <source>
        <dbReference type="Proteomes" id="UP000007463"/>
    </source>
</evidence>
<evidence type="ECO:0000256" key="1">
    <source>
        <dbReference type="SAM" id="Phobius"/>
    </source>
</evidence>
<keyword evidence="1" id="KW-0812">Transmembrane</keyword>